<accession>A0A3D9SP18</accession>
<evidence type="ECO:0000256" key="1">
    <source>
        <dbReference type="SAM" id="MobiDB-lite"/>
    </source>
</evidence>
<dbReference type="EMBL" id="QTTT01000001">
    <property type="protein sequence ID" value="REE97716.1"/>
    <property type="molecule type" value="Genomic_DNA"/>
</dbReference>
<dbReference type="RefSeq" id="WP_147312320.1">
    <property type="nucleotide sequence ID" value="NZ_QTTT01000001.1"/>
</dbReference>
<protein>
    <submittedName>
        <fullName evidence="2">Uncharacterized protein</fullName>
    </submittedName>
</protein>
<evidence type="ECO:0000313" key="3">
    <source>
        <dbReference type="Proteomes" id="UP000256661"/>
    </source>
</evidence>
<dbReference type="Proteomes" id="UP000256661">
    <property type="component" value="Unassembled WGS sequence"/>
</dbReference>
<gene>
    <name evidence="2" type="ORF">DFJ69_3190</name>
</gene>
<feature type="region of interest" description="Disordered" evidence="1">
    <location>
        <begin position="55"/>
        <end position="92"/>
    </location>
</feature>
<comment type="caution">
    <text evidence="2">The sequence shown here is derived from an EMBL/GenBank/DDBJ whole genome shotgun (WGS) entry which is preliminary data.</text>
</comment>
<feature type="region of interest" description="Disordered" evidence="1">
    <location>
        <begin position="145"/>
        <end position="243"/>
    </location>
</feature>
<evidence type="ECO:0000313" key="2">
    <source>
        <dbReference type="EMBL" id="REE97716.1"/>
    </source>
</evidence>
<sequence>MSQEPFHDGASRPAGRLRHACVRPAPRVVLAGGLLLAGWLLAMAFSAAHAHAAPTVSASSTTPERGHAVRGGVPDGAETPRVRGGVPGAGGVRGVVGRGGDAHVGGPARAVAGGVVRSLVGLTRVIAGVPAAGPVLRPAGDEGHVVPPRAAHAGGPVSTPRRTISTERPSVVDGGPGMAAPWVSAVHRDEGSGPDVSGPVGSRRSPPEHDPPGSGDGVAGGQHQLPLAGLTDGHTPGVPPLVGEATFAYRGSRPAGPPGDPAFSPD</sequence>
<name>A0A3D9SP18_9ACTN</name>
<keyword evidence="3" id="KW-1185">Reference proteome</keyword>
<organism evidence="2 3">
    <name type="scientific">Thermomonospora umbrina</name>
    <dbReference type="NCBI Taxonomy" id="111806"/>
    <lineage>
        <taxon>Bacteria</taxon>
        <taxon>Bacillati</taxon>
        <taxon>Actinomycetota</taxon>
        <taxon>Actinomycetes</taxon>
        <taxon>Streptosporangiales</taxon>
        <taxon>Thermomonosporaceae</taxon>
        <taxon>Thermomonospora</taxon>
    </lineage>
</organism>
<dbReference type="AlphaFoldDB" id="A0A3D9SP18"/>
<feature type="compositionally biased region" description="Low complexity" evidence="1">
    <location>
        <begin position="193"/>
        <end position="202"/>
    </location>
</feature>
<reference evidence="2 3" key="1">
    <citation type="submission" date="2018-08" db="EMBL/GenBank/DDBJ databases">
        <title>Sequencing the genomes of 1000 actinobacteria strains.</title>
        <authorList>
            <person name="Klenk H.-P."/>
        </authorList>
    </citation>
    <scope>NUCLEOTIDE SEQUENCE [LARGE SCALE GENOMIC DNA]</scope>
    <source>
        <strain evidence="2 3">DSM 43927</strain>
    </source>
</reference>
<proteinExistence type="predicted"/>